<feature type="transmembrane region" description="Helical" evidence="1">
    <location>
        <begin position="51"/>
        <end position="72"/>
    </location>
</feature>
<keyword evidence="1" id="KW-0472">Membrane</keyword>
<accession>A0ABW4YK50</accession>
<name>A0ABW4YK50_9BACL</name>
<dbReference type="EMBL" id="JBHUHO010000029">
    <property type="protein sequence ID" value="MFD2115992.1"/>
    <property type="molecule type" value="Genomic_DNA"/>
</dbReference>
<keyword evidence="1" id="KW-0812">Transmembrane</keyword>
<reference evidence="3" key="1">
    <citation type="journal article" date="2019" name="Int. J. Syst. Evol. Microbiol.">
        <title>The Global Catalogue of Microorganisms (GCM) 10K type strain sequencing project: providing services to taxonomists for standard genome sequencing and annotation.</title>
        <authorList>
            <consortium name="The Broad Institute Genomics Platform"/>
            <consortium name="The Broad Institute Genome Sequencing Center for Infectious Disease"/>
            <person name="Wu L."/>
            <person name="Ma J."/>
        </authorList>
    </citation>
    <scope>NUCLEOTIDE SEQUENCE [LARGE SCALE GENOMIC DNA]</scope>
    <source>
        <strain evidence="3">GH52</strain>
    </source>
</reference>
<proteinExistence type="predicted"/>
<comment type="caution">
    <text evidence="2">The sequence shown here is derived from an EMBL/GenBank/DDBJ whole genome shotgun (WGS) entry which is preliminary data.</text>
</comment>
<dbReference type="RefSeq" id="WP_377771719.1">
    <property type="nucleotide sequence ID" value="NZ_JBHUHO010000029.1"/>
</dbReference>
<organism evidence="2 3">
    <name type="scientific">Paenibacillus yanchengensis</name>
    <dbReference type="NCBI Taxonomy" id="2035833"/>
    <lineage>
        <taxon>Bacteria</taxon>
        <taxon>Bacillati</taxon>
        <taxon>Bacillota</taxon>
        <taxon>Bacilli</taxon>
        <taxon>Bacillales</taxon>
        <taxon>Paenibacillaceae</taxon>
        <taxon>Paenibacillus</taxon>
    </lineage>
</organism>
<evidence type="ECO:0000256" key="1">
    <source>
        <dbReference type="SAM" id="Phobius"/>
    </source>
</evidence>
<dbReference type="Proteomes" id="UP001597362">
    <property type="component" value="Unassembled WGS sequence"/>
</dbReference>
<keyword evidence="3" id="KW-1185">Reference proteome</keyword>
<keyword evidence="1" id="KW-1133">Transmembrane helix</keyword>
<protein>
    <recommendedName>
        <fullName evidence="4">DUF4044 domain-containing protein</fullName>
    </recommendedName>
</protein>
<evidence type="ECO:0008006" key="4">
    <source>
        <dbReference type="Google" id="ProtNLM"/>
    </source>
</evidence>
<sequence>MSRKEKFSRANRKKRIKKQFIEAATSAIETTEEMPARSKKHPSSKQQMTKLFYNTLFVLFVLLVIVLFWYGLEHSE</sequence>
<evidence type="ECO:0000313" key="2">
    <source>
        <dbReference type="EMBL" id="MFD2115992.1"/>
    </source>
</evidence>
<gene>
    <name evidence="2" type="ORF">ACFSJH_09675</name>
</gene>
<evidence type="ECO:0000313" key="3">
    <source>
        <dbReference type="Proteomes" id="UP001597362"/>
    </source>
</evidence>